<proteinExistence type="predicted"/>
<evidence type="ECO:0000313" key="18">
    <source>
        <dbReference type="Proteomes" id="UP000310687"/>
    </source>
</evidence>
<dbReference type="EMBL" id="QZAM01000028">
    <property type="protein sequence ID" value="THW49613.1"/>
    <property type="molecule type" value="Genomic_DNA"/>
</dbReference>
<evidence type="ECO:0000256" key="4">
    <source>
        <dbReference type="ARBA" id="ARBA00023136"/>
    </source>
</evidence>
<keyword evidence="4 5" id="KW-0472">Membrane</keyword>
<evidence type="ECO:0000256" key="3">
    <source>
        <dbReference type="ARBA" id="ARBA00022989"/>
    </source>
</evidence>
<dbReference type="OrthoDB" id="2122304at2759"/>
<feature type="transmembrane region" description="Helical" evidence="5">
    <location>
        <begin position="6"/>
        <end position="24"/>
    </location>
</feature>
<dbReference type="EMBL" id="QZAT01000260">
    <property type="protein sequence ID" value="THX20976.1"/>
    <property type="molecule type" value="Genomic_DNA"/>
</dbReference>
<dbReference type="Proteomes" id="UP000310687">
    <property type="component" value="Unassembled WGS sequence"/>
</dbReference>
<evidence type="ECO:0000313" key="7">
    <source>
        <dbReference type="EMBL" id="THW49613.1"/>
    </source>
</evidence>
<dbReference type="EMBL" id="QZAS01000012">
    <property type="protein sequence ID" value="THX12271.1"/>
    <property type="molecule type" value="Genomic_DNA"/>
</dbReference>
<keyword evidence="2 5" id="KW-0812">Transmembrane</keyword>
<evidence type="ECO:0000313" key="9">
    <source>
        <dbReference type="EMBL" id="THX12271.1"/>
    </source>
</evidence>
<dbReference type="Pfam" id="PF01124">
    <property type="entry name" value="MAPEG"/>
    <property type="match status" value="1"/>
</dbReference>
<evidence type="ECO:0000313" key="14">
    <source>
        <dbReference type="Proteomes" id="UP000308014"/>
    </source>
</evidence>
<dbReference type="AlphaFoldDB" id="A0A4S9PTT0"/>
<evidence type="ECO:0000313" key="6">
    <source>
        <dbReference type="EMBL" id="THW18867.1"/>
    </source>
</evidence>
<dbReference type="InterPro" id="IPR023352">
    <property type="entry name" value="MAPEG-like_dom_sf"/>
</dbReference>
<dbReference type="EMBL" id="QZAL01000003">
    <property type="protein sequence ID" value="THW52328.1"/>
    <property type="molecule type" value="Genomic_DNA"/>
</dbReference>
<reference evidence="13 14" key="1">
    <citation type="submission" date="2018-10" db="EMBL/GenBank/DDBJ databases">
        <title>Fifty Aureobasidium pullulans genomes reveal a recombining polyextremotolerant generalist.</title>
        <authorList>
            <person name="Gostincar C."/>
            <person name="Turk M."/>
            <person name="Zajc J."/>
            <person name="Gunde-Cimerman N."/>
        </authorList>
    </citation>
    <scope>NUCLEOTIDE SEQUENCE [LARGE SCALE GENOMIC DNA]</scope>
    <source>
        <strain evidence="10 17">EXF-10081</strain>
        <strain evidence="9">EXF-10085</strain>
        <strain evidence="7 15">EXF-10796</strain>
        <strain evidence="8 18">EXF-11013</strain>
        <strain evidence="6 14">EXF-11318</strain>
        <strain evidence="12 16">EXF-3519</strain>
        <strain evidence="11 13">EXF-4256</strain>
    </source>
</reference>
<keyword evidence="3 5" id="KW-1133">Transmembrane helix</keyword>
<dbReference type="EMBL" id="QZAJ01000076">
    <property type="protein sequence ID" value="THW18867.1"/>
    <property type="molecule type" value="Genomic_DNA"/>
</dbReference>
<evidence type="ECO:0008006" key="19">
    <source>
        <dbReference type="Google" id="ProtNLM"/>
    </source>
</evidence>
<comment type="subcellular location">
    <subcellularLocation>
        <location evidence="1">Membrane</location>
    </subcellularLocation>
</comment>
<dbReference type="Proteomes" id="UP000309076">
    <property type="component" value="Unassembled WGS sequence"/>
</dbReference>
<evidence type="ECO:0000256" key="1">
    <source>
        <dbReference type="ARBA" id="ARBA00004370"/>
    </source>
</evidence>
<dbReference type="EMBL" id="QZBS01000144">
    <property type="protein sequence ID" value="THZ71709.1"/>
    <property type="molecule type" value="Genomic_DNA"/>
</dbReference>
<dbReference type="EMBL" id="QZBJ01000042">
    <property type="protein sequence ID" value="THY72824.1"/>
    <property type="molecule type" value="Genomic_DNA"/>
</dbReference>
<evidence type="ECO:0000256" key="2">
    <source>
        <dbReference type="ARBA" id="ARBA00022692"/>
    </source>
</evidence>
<dbReference type="Proteomes" id="UP000310374">
    <property type="component" value="Unassembled WGS sequence"/>
</dbReference>
<dbReference type="Proteomes" id="UP000308014">
    <property type="component" value="Unassembled WGS sequence"/>
</dbReference>
<accession>A0A4S9PTT0</accession>
<dbReference type="Proteomes" id="UP000309734">
    <property type="component" value="Unassembled WGS sequence"/>
</dbReference>
<comment type="caution">
    <text evidence="11">The sequence shown here is derived from an EMBL/GenBank/DDBJ whole genome shotgun (WGS) entry which is preliminary data.</text>
</comment>
<dbReference type="PANTHER" id="PTHR35371">
    <property type="entry name" value="INNER MEMBRANE PROTEIN"/>
    <property type="match status" value="1"/>
</dbReference>
<dbReference type="PANTHER" id="PTHR35371:SF1">
    <property type="entry name" value="BLR7753 PROTEIN"/>
    <property type="match status" value="1"/>
</dbReference>
<evidence type="ECO:0000313" key="11">
    <source>
        <dbReference type="EMBL" id="THY72824.1"/>
    </source>
</evidence>
<sequence length="151" mass="16560">MPDYSLLAIPVYTIMAIIPHAYAISTVSKQTQWSNANGRGESNVQHLKKTLPAAVFATYERAEAAHKNSFESMPLFIAATLSGVFAEKLTRTDVGNAQFSAVFLGIRALYTILYTQINTSSEKYSHARSLTWTAGLALCFYQIYKAAVALA</sequence>
<evidence type="ECO:0000313" key="15">
    <source>
        <dbReference type="Proteomes" id="UP000309076"/>
    </source>
</evidence>
<evidence type="ECO:0000313" key="16">
    <source>
        <dbReference type="Proteomes" id="UP000309734"/>
    </source>
</evidence>
<dbReference type="Proteomes" id="UP000305064">
    <property type="component" value="Unassembled WGS sequence"/>
</dbReference>
<dbReference type="GO" id="GO:0016020">
    <property type="term" value="C:membrane"/>
    <property type="evidence" value="ECO:0007669"/>
    <property type="project" value="UniProtKB-SubCell"/>
</dbReference>
<organism evidence="11 13">
    <name type="scientific">Aureobasidium pullulans</name>
    <name type="common">Black yeast</name>
    <name type="synonym">Pullularia pullulans</name>
    <dbReference type="NCBI Taxonomy" id="5580"/>
    <lineage>
        <taxon>Eukaryota</taxon>
        <taxon>Fungi</taxon>
        <taxon>Dikarya</taxon>
        <taxon>Ascomycota</taxon>
        <taxon>Pezizomycotina</taxon>
        <taxon>Dothideomycetes</taxon>
        <taxon>Dothideomycetidae</taxon>
        <taxon>Dothideales</taxon>
        <taxon>Saccotheciaceae</taxon>
        <taxon>Aureobasidium</taxon>
    </lineage>
</organism>
<evidence type="ECO:0000313" key="8">
    <source>
        <dbReference type="EMBL" id="THW52328.1"/>
    </source>
</evidence>
<evidence type="ECO:0000313" key="12">
    <source>
        <dbReference type="EMBL" id="THZ71709.1"/>
    </source>
</evidence>
<evidence type="ECO:0000256" key="5">
    <source>
        <dbReference type="SAM" id="Phobius"/>
    </source>
</evidence>
<dbReference type="SUPFAM" id="SSF161084">
    <property type="entry name" value="MAPEG domain-like"/>
    <property type="match status" value="1"/>
</dbReference>
<gene>
    <name evidence="12" type="ORF">D6C85_05142</name>
    <name evidence="11" type="ORF">D6C94_06333</name>
    <name evidence="10" type="ORF">D6D12_10193</name>
    <name evidence="9" type="ORF">D6D13_04398</name>
    <name evidence="7" type="ORF">D6D21_02349</name>
    <name evidence="8" type="ORF">D6D22_00393</name>
    <name evidence="6" type="ORF">D6D24_03139</name>
</gene>
<evidence type="ECO:0000313" key="17">
    <source>
        <dbReference type="Proteomes" id="UP000310374"/>
    </source>
</evidence>
<dbReference type="InterPro" id="IPR001129">
    <property type="entry name" value="Membr-assoc_MAPEG"/>
</dbReference>
<evidence type="ECO:0000313" key="13">
    <source>
        <dbReference type="Proteomes" id="UP000305064"/>
    </source>
</evidence>
<name>A0A4S9PTT0_AURPU</name>
<protein>
    <recommendedName>
        <fullName evidence="19">Membrane-associated proteins in eicosanoid and glutathione metabolism</fullName>
    </recommendedName>
</protein>
<evidence type="ECO:0000313" key="10">
    <source>
        <dbReference type="EMBL" id="THX20976.1"/>
    </source>
</evidence>
<dbReference type="Gene3D" id="1.20.120.550">
    <property type="entry name" value="Membrane associated eicosanoid/glutathione metabolism-like domain"/>
    <property type="match status" value="1"/>
</dbReference>